<dbReference type="InterPro" id="IPR013656">
    <property type="entry name" value="PAS_4"/>
</dbReference>
<dbReference type="InterPro" id="IPR036097">
    <property type="entry name" value="HisK_dim/P_sf"/>
</dbReference>
<organism evidence="7 8">
    <name type="scientific">Spirosoma rhododendri</name>
    <dbReference type="NCBI Taxonomy" id="2728024"/>
    <lineage>
        <taxon>Bacteria</taxon>
        <taxon>Pseudomonadati</taxon>
        <taxon>Bacteroidota</taxon>
        <taxon>Cytophagia</taxon>
        <taxon>Cytophagales</taxon>
        <taxon>Cytophagaceae</taxon>
        <taxon>Spirosoma</taxon>
    </lineage>
</organism>
<dbReference type="AlphaFoldDB" id="A0A7L5DT65"/>
<sequence length="491" mass="53106">MVVFAGLDAQGQLATLVPVVANRAAEALLNQSRVAWLSQPLEQAGLSWLSPLLYQQARRLLTTGPSSPVQPSAIESPAAPAGWIEVVSQPLGDGQHLLVSLTALTADPPSALAQPQGTRYFEALAANMPHMGVLVVNPRGTIEQAFGLLPGLLSQRQPEALPGQTLLELVLPDYRSDWERYLTTTLRGESHFFSDHWNAWRCECYVGPVPGVDGEVDGALVVFRNVTEQYRQQQALQALNQALVESNQRLERFAAVASHDLQEPLRKIQLFSQLLQQRAAGRLEAADLDRLNRMHAAARRLRELIESLLVLTQVSGPAPVKTLVDLAELTLTVISDLSVRIEEQSALVEVVPPLPPVLGDAPQLRQLFQNLLSNALKFTAPEVAPRVVIQARLVAASTVLDLGLSSQFTYVEVSVSDNGIGIGAADVTSIFGWFSRLHGRQRYEGSGLGLATVKQVLDNHGGSVRVESQLGVGTTMRVYLPVAPVVGSAES</sequence>
<dbReference type="PANTHER" id="PTHR43304:SF1">
    <property type="entry name" value="PAC DOMAIN-CONTAINING PROTEIN"/>
    <property type="match status" value="1"/>
</dbReference>
<dbReference type="SUPFAM" id="SSF47384">
    <property type="entry name" value="Homodimeric domain of signal transducing histidine kinase"/>
    <property type="match status" value="1"/>
</dbReference>
<dbReference type="SMART" id="SM00388">
    <property type="entry name" value="HisKA"/>
    <property type="match status" value="1"/>
</dbReference>
<dbReference type="InterPro" id="IPR003594">
    <property type="entry name" value="HATPase_dom"/>
</dbReference>
<dbReference type="InterPro" id="IPR003661">
    <property type="entry name" value="HisK_dim/P_dom"/>
</dbReference>
<dbReference type="Pfam" id="PF00512">
    <property type="entry name" value="HisKA"/>
    <property type="match status" value="1"/>
</dbReference>
<evidence type="ECO:0000256" key="2">
    <source>
        <dbReference type="ARBA" id="ARBA00012438"/>
    </source>
</evidence>
<dbReference type="Proteomes" id="UP000501128">
    <property type="component" value="Plasmid unnamed1"/>
</dbReference>
<dbReference type="KEGG" id="srho:HH216_25040"/>
<dbReference type="EMBL" id="CP051678">
    <property type="protein sequence ID" value="QJD81616.1"/>
    <property type="molecule type" value="Genomic_DNA"/>
</dbReference>
<dbReference type="GO" id="GO:0000155">
    <property type="term" value="F:phosphorelay sensor kinase activity"/>
    <property type="evidence" value="ECO:0007669"/>
    <property type="project" value="InterPro"/>
</dbReference>
<dbReference type="InterPro" id="IPR035965">
    <property type="entry name" value="PAS-like_dom_sf"/>
</dbReference>
<dbReference type="Pfam" id="PF08448">
    <property type="entry name" value="PAS_4"/>
    <property type="match status" value="1"/>
</dbReference>
<dbReference type="CDD" id="cd00082">
    <property type="entry name" value="HisKA"/>
    <property type="match status" value="1"/>
</dbReference>
<dbReference type="Pfam" id="PF02518">
    <property type="entry name" value="HATPase_c"/>
    <property type="match status" value="1"/>
</dbReference>
<dbReference type="SUPFAM" id="SSF55785">
    <property type="entry name" value="PYP-like sensor domain (PAS domain)"/>
    <property type="match status" value="1"/>
</dbReference>
<evidence type="ECO:0000313" key="7">
    <source>
        <dbReference type="EMBL" id="QJD81616.1"/>
    </source>
</evidence>
<protein>
    <recommendedName>
        <fullName evidence="2">histidine kinase</fullName>
        <ecNumber evidence="2">2.7.13.3</ecNumber>
    </recommendedName>
</protein>
<keyword evidence="3" id="KW-0597">Phosphoprotein</keyword>
<dbReference type="InterPro" id="IPR052162">
    <property type="entry name" value="Sensor_kinase/Photoreceptor"/>
</dbReference>
<keyword evidence="8" id="KW-1185">Reference proteome</keyword>
<evidence type="ECO:0000256" key="5">
    <source>
        <dbReference type="ARBA" id="ARBA00022777"/>
    </source>
</evidence>
<keyword evidence="7" id="KW-0614">Plasmid</keyword>
<keyword evidence="5" id="KW-0418">Kinase</keyword>
<reference evidence="7 8" key="1">
    <citation type="submission" date="2020-04" db="EMBL/GenBank/DDBJ databases">
        <title>Genome sequencing of novel species.</title>
        <authorList>
            <person name="Heo J."/>
            <person name="Kim S.-J."/>
            <person name="Kim J.-S."/>
            <person name="Hong S.-B."/>
            <person name="Kwon S.-W."/>
        </authorList>
    </citation>
    <scope>NUCLEOTIDE SEQUENCE [LARGE SCALE GENOMIC DNA]</scope>
    <source>
        <strain evidence="7 8">CJU-R4</strain>
        <plasmid evidence="7 8">unnamed1</plasmid>
    </source>
</reference>
<comment type="catalytic activity">
    <reaction evidence="1">
        <text>ATP + protein L-histidine = ADP + protein N-phospho-L-histidine.</text>
        <dbReference type="EC" id="2.7.13.3"/>
    </reaction>
</comment>
<dbReference type="Gene3D" id="3.30.565.10">
    <property type="entry name" value="Histidine kinase-like ATPase, C-terminal domain"/>
    <property type="match status" value="1"/>
</dbReference>
<keyword evidence="4" id="KW-0808">Transferase</keyword>
<accession>A0A7L5DT65</accession>
<dbReference type="EC" id="2.7.13.3" evidence="2"/>
<dbReference type="SMART" id="SM00387">
    <property type="entry name" value="HATPase_c"/>
    <property type="match status" value="1"/>
</dbReference>
<dbReference type="InterPro" id="IPR005467">
    <property type="entry name" value="His_kinase_dom"/>
</dbReference>
<dbReference type="PANTHER" id="PTHR43304">
    <property type="entry name" value="PHYTOCHROME-LIKE PROTEIN CPH1"/>
    <property type="match status" value="1"/>
</dbReference>
<dbReference type="PROSITE" id="PS50109">
    <property type="entry name" value="HIS_KIN"/>
    <property type="match status" value="1"/>
</dbReference>
<evidence type="ECO:0000256" key="4">
    <source>
        <dbReference type="ARBA" id="ARBA00022679"/>
    </source>
</evidence>
<dbReference type="SUPFAM" id="SSF55874">
    <property type="entry name" value="ATPase domain of HSP90 chaperone/DNA topoisomerase II/histidine kinase"/>
    <property type="match status" value="1"/>
</dbReference>
<dbReference type="Gene3D" id="3.30.450.20">
    <property type="entry name" value="PAS domain"/>
    <property type="match status" value="1"/>
</dbReference>
<gene>
    <name evidence="7" type="ORF">HH216_25040</name>
</gene>
<geneLocation type="plasmid" evidence="7 8">
    <name>unnamed1</name>
</geneLocation>
<evidence type="ECO:0000256" key="3">
    <source>
        <dbReference type="ARBA" id="ARBA00022553"/>
    </source>
</evidence>
<evidence type="ECO:0000259" key="6">
    <source>
        <dbReference type="PROSITE" id="PS50109"/>
    </source>
</evidence>
<evidence type="ECO:0000313" key="8">
    <source>
        <dbReference type="Proteomes" id="UP000501128"/>
    </source>
</evidence>
<dbReference type="Gene3D" id="1.10.287.130">
    <property type="match status" value="1"/>
</dbReference>
<dbReference type="InterPro" id="IPR036890">
    <property type="entry name" value="HATPase_C_sf"/>
</dbReference>
<evidence type="ECO:0000256" key="1">
    <source>
        <dbReference type="ARBA" id="ARBA00000085"/>
    </source>
</evidence>
<dbReference type="InterPro" id="IPR004358">
    <property type="entry name" value="Sig_transdc_His_kin-like_C"/>
</dbReference>
<feature type="domain" description="Histidine kinase" evidence="6">
    <location>
        <begin position="256"/>
        <end position="484"/>
    </location>
</feature>
<proteinExistence type="predicted"/>
<name>A0A7L5DT65_9BACT</name>
<dbReference type="PRINTS" id="PR00344">
    <property type="entry name" value="BCTRLSENSOR"/>
</dbReference>